<dbReference type="InterPro" id="IPR029787">
    <property type="entry name" value="Nucleotide_cyclase"/>
</dbReference>
<feature type="domain" description="GGDEF" evidence="3">
    <location>
        <begin position="288"/>
        <end position="418"/>
    </location>
</feature>
<dbReference type="SUPFAM" id="SSF55785">
    <property type="entry name" value="PYP-like sensor domain (PAS domain)"/>
    <property type="match status" value="2"/>
</dbReference>
<dbReference type="InterPro" id="IPR003607">
    <property type="entry name" value="HD/PDEase_dom"/>
</dbReference>
<dbReference type="InterPro" id="IPR000700">
    <property type="entry name" value="PAS-assoc_C"/>
</dbReference>
<proteinExistence type="predicted"/>
<dbReference type="EMBL" id="AVNC01000015">
    <property type="protein sequence ID" value="EQK43286.1"/>
    <property type="molecule type" value="Genomic_DNA"/>
</dbReference>
<dbReference type="InterPro" id="IPR000014">
    <property type="entry name" value="PAS"/>
</dbReference>
<dbReference type="Pfam" id="PF08448">
    <property type="entry name" value="PAS_4"/>
    <property type="match status" value="2"/>
</dbReference>
<dbReference type="AlphaFoldDB" id="T4VR90"/>
<dbReference type="InterPro" id="IPR043128">
    <property type="entry name" value="Rev_trsase/Diguanyl_cyclase"/>
</dbReference>
<dbReference type="PANTHER" id="PTHR45228">
    <property type="entry name" value="CYCLIC DI-GMP PHOSPHODIESTERASE TM_0186-RELATED"/>
    <property type="match status" value="1"/>
</dbReference>
<evidence type="ECO:0000259" key="2">
    <source>
        <dbReference type="PROSITE" id="PS50113"/>
    </source>
</evidence>
<dbReference type="NCBIfam" id="TIGR00229">
    <property type="entry name" value="sensory_box"/>
    <property type="match status" value="1"/>
</dbReference>
<dbReference type="PATRIC" id="fig|1233171.3.peg.2119"/>
<evidence type="ECO:0000259" key="3">
    <source>
        <dbReference type="PROSITE" id="PS50887"/>
    </source>
</evidence>
<dbReference type="Pfam" id="PF00990">
    <property type="entry name" value="GGDEF"/>
    <property type="match status" value="1"/>
</dbReference>
<dbReference type="RefSeq" id="WP_021433371.1">
    <property type="nucleotide sequence ID" value="NZ_AVNC01000015.1"/>
</dbReference>
<dbReference type="InterPro" id="IPR013656">
    <property type="entry name" value="PAS_4"/>
</dbReference>
<dbReference type="PROSITE" id="PS51832">
    <property type="entry name" value="HD_GYP"/>
    <property type="match status" value="1"/>
</dbReference>
<protein>
    <submittedName>
        <fullName evidence="5">Diguanylate cyclase domain protein</fullName>
    </submittedName>
</protein>
<evidence type="ECO:0000259" key="1">
    <source>
        <dbReference type="PROSITE" id="PS50112"/>
    </source>
</evidence>
<dbReference type="InterPro" id="IPR000160">
    <property type="entry name" value="GGDEF_dom"/>
</dbReference>
<reference evidence="5 6" key="1">
    <citation type="submission" date="2013-06" db="EMBL/GenBank/DDBJ databases">
        <authorList>
            <person name="Walk S."/>
            <person name="Aronoff D."/>
            <person name="Young V.Y."/>
            <person name="Marsh J."/>
            <person name="Harrison L."/>
            <person name="Daugherty S.C."/>
            <person name="Shefchek K.A."/>
            <person name="Hine E.E."/>
            <person name="Tallon L.J."/>
            <person name="Sadzewicz L.K."/>
            <person name="Rasko D.A."/>
        </authorList>
    </citation>
    <scope>NUCLEOTIDE SEQUENCE [LARGE SCALE GENOMIC DNA]</scope>
    <source>
        <strain evidence="5 6">ATCC 638</strain>
    </source>
</reference>
<feature type="domain" description="PAS" evidence="1">
    <location>
        <begin position="2"/>
        <end position="72"/>
    </location>
</feature>
<dbReference type="InterPro" id="IPR037522">
    <property type="entry name" value="HD_GYP_dom"/>
</dbReference>
<accession>T4VR90</accession>
<dbReference type="PANTHER" id="PTHR45228:SF1">
    <property type="entry name" value="CYCLIC DI-GMP PHOSPHODIESTERASE TM_0186"/>
    <property type="match status" value="1"/>
</dbReference>
<feature type="domain" description="HD-GYP" evidence="4">
    <location>
        <begin position="409"/>
        <end position="595"/>
    </location>
</feature>
<dbReference type="InterPro" id="IPR035965">
    <property type="entry name" value="PAS-like_dom_sf"/>
</dbReference>
<dbReference type="CDD" id="cd01949">
    <property type="entry name" value="GGDEF"/>
    <property type="match status" value="1"/>
</dbReference>
<dbReference type="SUPFAM" id="SSF55073">
    <property type="entry name" value="Nucleotide cyclase"/>
    <property type="match status" value="1"/>
</dbReference>
<dbReference type="Pfam" id="PF13487">
    <property type="entry name" value="HD_5"/>
    <property type="match status" value="1"/>
</dbReference>
<dbReference type="PROSITE" id="PS50112">
    <property type="entry name" value="PAS"/>
    <property type="match status" value="1"/>
</dbReference>
<dbReference type="Gene3D" id="3.30.70.270">
    <property type="match status" value="1"/>
</dbReference>
<dbReference type="SMART" id="SM00267">
    <property type="entry name" value="GGDEF"/>
    <property type="match status" value="1"/>
</dbReference>
<dbReference type="Proteomes" id="UP000015688">
    <property type="component" value="Unassembled WGS sequence"/>
</dbReference>
<dbReference type="Gene3D" id="1.10.3210.10">
    <property type="entry name" value="Hypothetical protein af1432"/>
    <property type="match status" value="1"/>
</dbReference>
<name>T4VR90_PARBF</name>
<organism evidence="5 6">
    <name type="scientific">Paraclostridium bifermentans ATCC 638 = DSM 14991</name>
    <dbReference type="NCBI Taxonomy" id="1233171"/>
    <lineage>
        <taxon>Bacteria</taxon>
        <taxon>Bacillati</taxon>
        <taxon>Bacillota</taxon>
        <taxon>Clostridia</taxon>
        <taxon>Peptostreptococcales</taxon>
        <taxon>Peptostreptococcaceae</taxon>
        <taxon>Paraclostridium</taxon>
    </lineage>
</organism>
<dbReference type="SMART" id="SM00091">
    <property type="entry name" value="PAS"/>
    <property type="match status" value="2"/>
</dbReference>
<gene>
    <name evidence="5" type="ORF">C672_2230</name>
</gene>
<sequence length="595" mass="68365">MISNLLEILLDNIPYSVWLRSIDGKFLFANKYYADSLRLDKSDIIGKCLSELYPIDLANEYEGNYKEVINSGTPKLFSGYLDDIFLECYIAPIKINNKIELFLGILQNQTNRKKYEEEIIKQKELLQTIIDTIPDCIFHKDIEGTYLHCNMAFAKEYYKKDKKEIIGKSDKEVEETYENEVDSKNQLSMIDEIIKFDRQVKESKSKECSKIKIKTDDKNIKYMESRKVPIFDKNGDISSIVGVARDITENVILENKLKKMSYMDKLTGLYNRAYFDEKIRKLNSEKYLPLSLIMGDVNGLKVVNDTLGHLQGDKLLRDIASVIKSSCRKKDFIFRWGGDEICIILPNTTAKESELICNEIKKNCKEKSDSIIPLSIALGTSTKNTIEKEIDKVLTEAEDKTYREKLLHGKSIKSFIIGSLQETLAQKHPQTEEHTDRVIKYAKRLGKRLKLSNDNLNKLILLATLHDIGKIGIPDEILSKPGLLNSEEFEIMKTHTGKGYRIAMLNPDIEHIAKGILTHHERYDGKGYPLGLKGEEIPFLARIICVVDAYDAMTNDRTYKNKINKDRAKKELIKCSGKQFDPHIVKAFLKEIENE</sequence>
<evidence type="ECO:0000313" key="6">
    <source>
        <dbReference type="Proteomes" id="UP000015688"/>
    </source>
</evidence>
<dbReference type="Gene3D" id="3.30.450.20">
    <property type="entry name" value="PAS domain"/>
    <property type="match status" value="2"/>
</dbReference>
<comment type="caution">
    <text evidence="5">The sequence shown here is derived from an EMBL/GenBank/DDBJ whole genome shotgun (WGS) entry which is preliminary data.</text>
</comment>
<feature type="domain" description="PAC" evidence="2">
    <location>
        <begin position="207"/>
        <end position="259"/>
    </location>
</feature>
<dbReference type="PROSITE" id="PS50887">
    <property type="entry name" value="GGDEF"/>
    <property type="match status" value="1"/>
</dbReference>
<dbReference type="GeneID" id="67473070"/>
<dbReference type="InterPro" id="IPR052020">
    <property type="entry name" value="Cyclic_di-GMP/3'3'-cGAMP_PDE"/>
</dbReference>
<dbReference type="SUPFAM" id="SSF109604">
    <property type="entry name" value="HD-domain/PDEase-like"/>
    <property type="match status" value="1"/>
</dbReference>
<dbReference type="CDD" id="cd00077">
    <property type="entry name" value="HDc"/>
    <property type="match status" value="1"/>
</dbReference>
<evidence type="ECO:0000313" key="5">
    <source>
        <dbReference type="EMBL" id="EQK43286.1"/>
    </source>
</evidence>
<dbReference type="SMART" id="SM00471">
    <property type="entry name" value="HDc"/>
    <property type="match status" value="1"/>
</dbReference>
<dbReference type="NCBIfam" id="TIGR00254">
    <property type="entry name" value="GGDEF"/>
    <property type="match status" value="1"/>
</dbReference>
<dbReference type="PROSITE" id="PS50113">
    <property type="entry name" value="PAC"/>
    <property type="match status" value="1"/>
</dbReference>
<evidence type="ECO:0000259" key="4">
    <source>
        <dbReference type="PROSITE" id="PS51832"/>
    </source>
</evidence>